<dbReference type="RefSeq" id="XP_018983183.1">
    <property type="nucleotide sequence ID" value="XM_019130614.1"/>
</dbReference>
<dbReference type="AlphaFoldDB" id="A0A1E3QJI8"/>
<keyword evidence="5" id="KW-0677">Repeat</keyword>
<dbReference type="GO" id="GO:0031080">
    <property type="term" value="C:nuclear pore outer ring"/>
    <property type="evidence" value="ECO:0007669"/>
    <property type="project" value="EnsemblFungi"/>
</dbReference>
<evidence type="ECO:0000256" key="4">
    <source>
        <dbReference type="ARBA" id="ARBA00022574"/>
    </source>
</evidence>
<evidence type="ECO:0000256" key="3">
    <source>
        <dbReference type="ARBA" id="ARBA00022448"/>
    </source>
</evidence>
<dbReference type="Proteomes" id="UP000094336">
    <property type="component" value="Unassembled WGS sequence"/>
</dbReference>
<evidence type="ECO:0000256" key="10">
    <source>
        <dbReference type="ARBA" id="ARBA00023242"/>
    </source>
</evidence>
<dbReference type="InterPro" id="IPR015943">
    <property type="entry name" value="WD40/YVTN_repeat-like_dom_sf"/>
</dbReference>
<dbReference type="FunFam" id="2.130.10.10:FF:000578">
    <property type="entry name" value="Nucleoporin seh1"/>
    <property type="match status" value="1"/>
</dbReference>
<evidence type="ECO:0000256" key="8">
    <source>
        <dbReference type="ARBA" id="ARBA00023010"/>
    </source>
</evidence>
<evidence type="ECO:0000256" key="7">
    <source>
        <dbReference type="ARBA" id="ARBA00022927"/>
    </source>
</evidence>
<keyword evidence="9" id="KW-0906">Nuclear pore complex</keyword>
<dbReference type="InterPro" id="IPR001680">
    <property type="entry name" value="WD40_rpt"/>
</dbReference>
<feature type="repeat" description="WD" evidence="12">
    <location>
        <begin position="279"/>
        <end position="311"/>
    </location>
</feature>
<dbReference type="SUPFAM" id="SSF50978">
    <property type="entry name" value="WD40 repeat-like"/>
    <property type="match status" value="1"/>
</dbReference>
<dbReference type="GO" id="GO:0051028">
    <property type="term" value="P:mRNA transport"/>
    <property type="evidence" value="ECO:0007669"/>
    <property type="project" value="UniProtKB-KW"/>
</dbReference>
<dbReference type="OrthoDB" id="5566198at2759"/>
<dbReference type="GO" id="GO:0005198">
    <property type="term" value="F:structural molecule activity"/>
    <property type="evidence" value="ECO:0007669"/>
    <property type="project" value="InterPro"/>
</dbReference>
<dbReference type="InterPro" id="IPR037363">
    <property type="entry name" value="Sec13/Seh1_fam"/>
</dbReference>
<dbReference type="Gene3D" id="2.130.10.10">
    <property type="entry name" value="YVTN repeat-like/Quinoprotein amine dehydrogenase"/>
    <property type="match status" value="1"/>
</dbReference>
<dbReference type="GO" id="GO:0035859">
    <property type="term" value="C:Seh1-associated complex"/>
    <property type="evidence" value="ECO:0007669"/>
    <property type="project" value="EnsemblFungi"/>
</dbReference>
<evidence type="ECO:0000256" key="9">
    <source>
        <dbReference type="ARBA" id="ARBA00023132"/>
    </source>
</evidence>
<sequence length="329" mass="36722">MKELKSFITGHEELVHDISYDFYGKQLATCSSDQHIKVFDLDAATQTWNLNDSWKAHDSLIMKVAWAAPEFGHVIASISYDRTIKIWEEDTDEQPGLGRRWKRMATISDFRGPLYDVAFAPAHLGLRVGAIGSDGVLRVYDAMEPSDLRVWTLTSEVQVLNLPPATNLQSDFSLTWCPGRFSAEKIVVCALDQGVIYTRDAQGRLTLAANLPEHNGLIRSVSWAPSMGRWHHLLATGCKDGYVRIFKLVEKAQDVEINDASSGESKAHSAIEVELLSQHDDHSGEVWRVNWNLTGTILSSAGDDGNIRLWKSSFSNEFQCMSVISANLN</sequence>
<comment type="subcellular location">
    <subcellularLocation>
        <location evidence="11">Endomembrane system</location>
        <topology evidence="11">Peripheral membrane protein</topology>
        <orientation evidence="11">Cytoplasmic side</orientation>
    </subcellularLocation>
    <subcellularLocation>
        <location evidence="1">Nucleus</location>
        <location evidence="1">Nuclear pore complex</location>
    </subcellularLocation>
</comment>
<dbReference type="STRING" id="984486.A0A1E3QJI8"/>
<dbReference type="PROSITE" id="PS50082">
    <property type="entry name" value="WD_REPEATS_2"/>
    <property type="match status" value="3"/>
</dbReference>
<evidence type="ECO:0000256" key="5">
    <source>
        <dbReference type="ARBA" id="ARBA00022737"/>
    </source>
</evidence>
<organism evidence="13 14">
    <name type="scientific">Babjeviella inositovora NRRL Y-12698</name>
    <dbReference type="NCBI Taxonomy" id="984486"/>
    <lineage>
        <taxon>Eukaryota</taxon>
        <taxon>Fungi</taxon>
        <taxon>Dikarya</taxon>
        <taxon>Ascomycota</taxon>
        <taxon>Saccharomycotina</taxon>
        <taxon>Pichiomycetes</taxon>
        <taxon>Serinales incertae sedis</taxon>
        <taxon>Babjeviella</taxon>
    </lineage>
</organism>
<keyword evidence="6" id="KW-0509">mRNA transport</keyword>
<feature type="repeat" description="WD" evidence="12">
    <location>
        <begin position="54"/>
        <end position="88"/>
    </location>
</feature>
<evidence type="ECO:0000256" key="1">
    <source>
        <dbReference type="ARBA" id="ARBA00004567"/>
    </source>
</evidence>
<evidence type="ECO:0000256" key="12">
    <source>
        <dbReference type="PROSITE-ProRule" id="PRU00221"/>
    </source>
</evidence>
<dbReference type="SMART" id="SM00320">
    <property type="entry name" value="WD40"/>
    <property type="match status" value="5"/>
</dbReference>
<gene>
    <name evidence="13" type="ORF">BABINDRAFT_168813</name>
</gene>
<reference evidence="14" key="1">
    <citation type="submission" date="2016-05" db="EMBL/GenBank/DDBJ databases">
        <title>Comparative genomics of biotechnologically important yeasts.</title>
        <authorList>
            <consortium name="DOE Joint Genome Institute"/>
            <person name="Riley R."/>
            <person name="Haridas S."/>
            <person name="Wolfe K.H."/>
            <person name="Lopes M.R."/>
            <person name="Hittinger C.T."/>
            <person name="Goker M."/>
            <person name="Salamov A."/>
            <person name="Wisecaver J."/>
            <person name="Long T.M."/>
            <person name="Aerts A.L."/>
            <person name="Barry K."/>
            <person name="Choi C."/>
            <person name="Clum A."/>
            <person name="Coughlan A.Y."/>
            <person name="Deshpande S."/>
            <person name="Douglass A.P."/>
            <person name="Hanson S.J."/>
            <person name="Klenk H.-P."/>
            <person name="Labutti K."/>
            <person name="Lapidus A."/>
            <person name="Lindquist E."/>
            <person name="Lipzen A."/>
            <person name="Meier-Kolthoff J.P."/>
            <person name="Ohm R.A."/>
            <person name="Otillar R.P."/>
            <person name="Pangilinan J."/>
            <person name="Peng Y."/>
            <person name="Rokas A."/>
            <person name="Rosa C.A."/>
            <person name="Scheuner C."/>
            <person name="Sibirny A.A."/>
            <person name="Slot J.C."/>
            <person name="Stielow J.B."/>
            <person name="Sun H."/>
            <person name="Kurtzman C.P."/>
            <person name="Blackwell M."/>
            <person name="Grigoriev I.V."/>
            <person name="Jeffries T.W."/>
        </authorList>
    </citation>
    <scope>NUCLEOTIDE SEQUENCE [LARGE SCALE GENOMIC DNA]</scope>
    <source>
        <strain evidence="14">NRRL Y-12698</strain>
    </source>
</reference>
<dbReference type="PANTHER" id="PTHR11024:SF3">
    <property type="entry name" value="NUCLEOPORIN SEH1"/>
    <property type="match status" value="1"/>
</dbReference>
<dbReference type="PANTHER" id="PTHR11024">
    <property type="entry name" value="NUCLEAR PORE COMPLEX PROTEIN SEC13 / SEH1 FAMILY MEMBER"/>
    <property type="match status" value="1"/>
</dbReference>
<dbReference type="GO" id="GO:0034198">
    <property type="term" value="P:cellular response to amino acid starvation"/>
    <property type="evidence" value="ECO:0007669"/>
    <property type="project" value="TreeGrafter"/>
</dbReference>
<keyword evidence="7" id="KW-0653">Protein transport</keyword>
<keyword evidence="3" id="KW-0813">Transport</keyword>
<keyword evidence="4 12" id="KW-0853">WD repeat</keyword>
<keyword evidence="10" id="KW-0539">Nucleus</keyword>
<dbReference type="PROSITE" id="PS50294">
    <property type="entry name" value="WD_REPEATS_REGION"/>
    <property type="match status" value="1"/>
</dbReference>
<feature type="repeat" description="WD" evidence="12">
    <location>
        <begin position="8"/>
        <end position="49"/>
    </location>
</feature>
<keyword evidence="14" id="KW-1185">Reference proteome</keyword>
<evidence type="ECO:0000313" key="13">
    <source>
        <dbReference type="EMBL" id="ODQ77855.1"/>
    </source>
</evidence>
<dbReference type="InterPro" id="IPR036322">
    <property type="entry name" value="WD40_repeat_dom_sf"/>
</dbReference>
<comment type="similarity">
    <text evidence="2">Belongs to the WD repeat SEC13 family.</text>
</comment>
<dbReference type="GO" id="GO:1904263">
    <property type="term" value="P:positive regulation of TORC1 signaling"/>
    <property type="evidence" value="ECO:0007669"/>
    <property type="project" value="EnsemblFungi"/>
</dbReference>
<proteinExistence type="inferred from homology"/>
<evidence type="ECO:0000256" key="2">
    <source>
        <dbReference type="ARBA" id="ARBA00010102"/>
    </source>
</evidence>
<dbReference type="GeneID" id="30148467"/>
<dbReference type="GO" id="GO:0015031">
    <property type="term" value="P:protein transport"/>
    <property type="evidence" value="ECO:0007669"/>
    <property type="project" value="UniProtKB-KW"/>
</dbReference>
<keyword evidence="8" id="KW-0811">Translocation</keyword>
<evidence type="ECO:0000256" key="6">
    <source>
        <dbReference type="ARBA" id="ARBA00022816"/>
    </source>
</evidence>
<evidence type="ECO:0000313" key="14">
    <source>
        <dbReference type="Proteomes" id="UP000094336"/>
    </source>
</evidence>
<protein>
    <submittedName>
        <fullName evidence="13">Uncharacterized protein</fullName>
    </submittedName>
</protein>
<dbReference type="Pfam" id="PF00400">
    <property type="entry name" value="WD40"/>
    <property type="match status" value="4"/>
</dbReference>
<accession>A0A1E3QJI8</accession>
<evidence type="ECO:0000256" key="11">
    <source>
        <dbReference type="ARBA" id="ARBA00029433"/>
    </source>
</evidence>
<dbReference type="EMBL" id="KV454438">
    <property type="protein sequence ID" value="ODQ77855.1"/>
    <property type="molecule type" value="Genomic_DNA"/>
</dbReference>
<name>A0A1E3QJI8_9ASCO</name>